<dbReference type="EMBL" id="BPLR01008434">
    <property type="protein sequence ID" value="GIY24632.1"/>
    <property type="molecule type" value="Genomic_DNA"/>
</dbReference>
<keyword evidence="2" id="KW-1185">Reference proteome</keyword>
<comment type="caution">
    <text evidence="1">The sequence shown here is derived from an EMBL/GenBank/DDBJ whole genome shotgun (WGS) entry which is preliminary data.</text>
</comment>
<sequence length="158" mass="17950">MTTNPSLSHPTNKYTALHSQLHLQSHYNDQWQLVKQQKEQRTTFHGFTSEKLLYGAGDVKEIACVPAVENKSASYNNPAEEILDYRKFASKPVQLIYCCNIREPKQSKLGFASRGVDHKAVLTLPADQIRNGPILWRHFAVKRGWVTMKHSAVGMESN</sequence>
<dbReference type="AlphaFoldDB" id="A0AAV4RVZ2"/>
<organism evidence="1 2">
    <name type="scientific">Caerostris extrusa</name>
    <name type="common">Bark spider</name>
    <name type="synonym">Caerostris bankana</name>
    <dbReference type="NCBI Taxonomy" id="172846"/>
    <lineage>
        <taxon>Eukaryota</taxon>
        <taxon>Metazoa</taxon>
        <taxon>Ecdysozoa</taxon>
        <taxon>Arthropoda</taxon>
        <taxon>Chelicerata</taxon>
        <taxon>Arachnida</taxon>
        <taxon>Araneae</taxon>
        <taxon>Araneomorphae</taxon>
        <taxon>Entelegynae</taxon>
        <taxon>Araneoidea</taxon>
        <taxon>Araneidae</taxon>
        <taxon>Caerostris</taxon>
    </lineage>
</organism>
<evidence type="ECO:0000313" key="1">
    <source>
        <dbReference type="EMBL" id="GIY24632.1"/>
    </source>
</evidence>
<name>A0AAV4RVZ2_CAEEX</name>
<accession>A0AAV4RVZ2</accession>
<gene>
    <name evidence="1" type="ORF">CEXT_248701</name>
</gene>
<evidence type="ECO:0000313" key="2">
    <source>
        <dbReference type="Proteomes" id="UP001054945"/>
    </source>
</evidence>
<dbReference type="Proteomes" id="UP001054945">
    <property type="component" value="Unassembled WGS sequence"/>
</dbReference>
<proteinExistence type="predicted"/>
<protein>
    <submittedName>
        <fullName evidence="1">Uncharacterized protein</fullName>
    </submittedName>
</protein>
<reference evidence="1 2" key="1">
    <citation type="submission" date="2021-06" db="EMBL/GenBank/DDBJ databases">
        <title>Caerostris extrusa draft genome.</title>
        <authorList>
            <person name="Kono N."/>
            <person name="Arakawa K."/>
        </authorList>
    </citation>
    <scope>NUCLEOTIDE SEQUENCE [LARGE SCALE GENOMIC DNA]</scope>
</reference>